<dbReference type="InterPro" id="IPR016181">
    <property type="entry name" value="Acyl_CoA_acyltransferase"/>
</dbReference>
<gene>
    <name evidence="2" type="ORF">BJX63DRAFT_437800</name>
</gene>
<accession>A0ABR4GTX6</accession>
<proteinExistence type="predicted"/>
<reference evidence="2 3" key="1">
    <citation type="submission" date="2024-07" db="EMBL/GenBank/DDBJ databases">
        <title>Section-level genome sequencing and comparative genomics of Aspergillus sections Usti and Cavernicolus.</title>
        <authorList>
            <consortium name="Lawrence Berkeley National Laboratory"/>
            <person name="Nybo J.L."/>
            <person name="Vesth T.C."/>
            <person name="Theobald S."/>
            <person name="Frisvad J.C."/>
            <person name="Larsen T.O."/>
            <person name="Kjaerboelling I."/>
            <person name="Rothschild-Mancinelli K."/>
            <person name="Lyhne E.K."/>
            <person name="Kogle M.E."/>
            <person name="Barry K."/>
            <person name="Clum A."/>
            <person name="Na H."/>
            <person name="Ledsgaard L."/>
            <person name="Lin J."/>
            <person name="Lipzen A."/>
            <person name="Kuo A."/>
            <person name="Riley R."/>
            <person name="Mondo S."/>
            <person name="Labutti K."/>
            <person name="Haridas S."/>
            <person name="Pangalinan J."/>
            <person name="Salamov A.A."/>
            <person name="Simmons B.A."/>
            <person name="Magnuson J.K."/>
            <person name="Chen J."/>
            <person name="Drula E."/>
            <person name="Henrissat B."/>
            <person name="Wiebenga A."/>
            <person name="Lubbers R.J."/>
            <person name="Gomes A.C."/>
            <person name="Makela M.R."/>
            <person name="Stajich J."/>
            <person name="Grigoriev I.V."/>
            <person name="Mortensen U.H."/>
            <person name="De Vries R.P."/>
            <person name="Baker S.E."/>
            <person name="Andersen M.R."/>
        </authorList>
    </citation>
    <scope>NUCLEOTIDE SEQUENCE [LARGE SCALE GENOMIC DNA]</scope>
    <source>
        <strain evidence="2 3">CBS 588.65</strain>
    </source>
</reference>
<keyword evidence="3" id="KW-1185">Reference proteome</keyword>
<evidence type="ECO:0000259" key="1">
    <source>
        <dbReference type="PROSITE" id="PS51186"/>
    </source>
</evidence>
<dbReference type="EMBL" id="JBFXLT010000178">
    <property type="protein sequence ID" value="KAL2802507.1"/>
    <property type="molecule type" value="Genomic_DNA"/>
</dbReference>
<dbReference type="CDD" id="cd04301">
    <property type="entry name" value="NAT_SF"/>
    <property type="match status" value="1"/>
</dbReference>
<dbReference type="Proteomes" id="UP001610334">
    <property type="component" value="Unassembled WGS sequence"/>
</dbReference>
<protein>
    <submittedName>
        <fullName evidence="2">Acyl-CoA N-acyltransferase</fullName>
    </submittedName>
</protein>
<dbReference type="InterPro" id="IPR000182">
    <property type="entry name" value="GNAT_dom"/>
</dbReference>
<evidence type="ECO:0000313" key="3">
    <source>
        <dbReference type="Proteomes" id="UP001610334"/>
    </source>
</evidence>
<feature type="domain" description="N-acetyltransferase" evidence="1">
    <location>
        <begin position="2"/>
        <end position="163"/>
    </location>
</feature>
<name>A0ABR4GTX6_9EURO</name>
<organism evidence="2 3">
    <name type="scientific">Aspergillus granulosus</name>
    <dbReference type="NCBI Taxonomy" id="176169"/>
    <lineage>
        <taxon>Eukaryota</taxon>
        <taxon>Fungi</taxon>
        <taxon>Dikarya</taxon>
        <taxon>Ascomycota</taxon>
        <taxon>Pezizomycotina</taxon>
        <taxon>Eurotiomycetes</taxon>
        <taxon>Eurotiomycetidae</taxon>
        <taxon>Eurotiales</taxon>
        <taxon>Aspergillaceae</taxon>
        <taxon>Aspergillus</taxon>
        <taxon>Aspergillus subgen. Nidulantes</taxon>
    </lineage>
</organism>
<sequence>MATWRPLTSSDIASLMSIANKIHATLPERPEVFAERITLYPAGCLALEQNNQLVGYAISHPIRRGQPPELDTLLSEIPADADAYYIHDVAVLPELRGKGHAGDCVRLLLDMAVRFPVVCLVSVYGTGAFWGRFGFSIVEVGEGLKEKLEGYGEDAIYLERLNKPSQRRRTETPLGKYPVRHSRGFYVTRSTPAILLVNRQITCEALEVLYNTELILKGTPATYFVFRQMDIAEFICETLLQRVRYAVLRLRSPEKLFVLSLLDIWGRENDLKRLVVYLPGSQGQERNWAVVRERLRTFANVEGVPLDMRLIETNPENA</sequence>
<dbReference type="Pfam" id="PF00583">
    <property type="entry name" value="Acetyltransf_1"/>
    <property type="match status" value="1"/>
</dbReference>
<comment type="caution">
    <text evidence="2">The sequence shown here is derived from an EMBL/GenBank/DDBJ whole genome shotgun (WGS) entry which is preliminary data.</text>
</comment>
<dbReference type="PROSITE" id="PS51186">
    <property type="entry name" value="GNAT"/>
    <property type="match status" value="1"/>
</dbReference>
<evidence type="ECO:0000313" key="2">
    <source>
        <dbReference type="EMBL" id="KAL2802507.1"/>
    </source>
</evidence>
<dbReference type="SUPFAM" id="SSF55729">
    <property type="entry name" value="Acyl-CoA N-acyltransferases (Nat)"/>
    <property type="match status" value="1"/>
</dbReference>
<dbReference type="Gene3D" id="3.40.630.30">
    <property type="match status" value="1"/>
</dbReference>